<evidence type="ECO:0000256" key="8">
    <source>
        <dbReference type="ARBA" id="ARBA00022801"/>
    </source>
</evidence>
<dbReference type="CDD" id="cd06158">
    <property type="entry name" value="S2P-M50_like_1"/>
    <property type="match status" value="1"/>
</dbReference>
<feature type="transmembrane region" description="Helical" evidence="13">
    <location>
        <begin position="91"/>
        <end position="115"/>
    </location>
</feature>
<reference evidence="15" key="1">
    <citation type="journal article" date="2015" name="Nature">
        <title>Complex archaea that bridge the gap between prokaryotes and eukaryotes.</title>
        <authorList>
            <person name="Spang A."/>
            <person name="Saw J.H."/>
            <person name="Jorgensen S.L."/>
            <person name="Zaremba-Niedzwiedzka K."/>
            <person name="Martijn J."/>
            <person name="Lind A.E."/>
            <person name="van Eijk R."/>
            <person name="Schleper C."/>
            <person name="Guy L."/>
            <person name="Ettema T.J."/>
        </authorList>
    </citation>
    <scope>NUCLEOTIDE SEQUENCE</scope>
</reference>
<feature type="transmembrane region" description="Helical" evidence="13">
    <location>
        <begin position="195"/>
        <end position="220"/>
    </location>
</feature>
<dbReference type="GO" id="GO:0005886">
    <property type="term" value="C:plasma membrane"/>
    <property type="evidence" value="ECO:0007669"/>
    <property type="project" value="UniProtKB-SubCell"/>
</dbReference>
<evidence type="ECO:0000256" key="7">
    <source>
        <dbReference type="ARBA" id="ARBA00022723"/>
    </source>
</evidence>
<keyword evidence="7" id="KW-0479">Metal-binding</keyword>
<evidence type="ECO:0000256" key="5">
    <source>
        <dbReference type="ARBA" id="ARBA00022670"/>
    </source>
</evidence>
<evidence type="ECO:0000256" key="13">
    <source>
        <dbReference type="SAM" id="Phobius"/>
    </source>
</evidence>
<evidence type="ECO:0000256" key="1">
    <source>
        <dbReference type="ARBA" id="ARBA00001947"/>
    </source>
</evidence>
<dbReference type="Pfam" id="PF02163">
    <property type="entry name" value="Peptidase_M50"/>
    <property type="match status" value="1"/>
</dbReference>
<keyword evidence="5" id="KW-0645">Protease</keyword>
<keyword evidence="11" id="KW-0482">Metalloprotease</keyword>
<feature type="transmembrane region" description="Helical" evidence="13">
    <location>
        <begin position="7"/>
        <end position="29"/>
    </location>
</feature>
<dbReference type="PANTHER" id="PTHR35864">
    <property type="entry name" value="ZINC METALLOPROTEASE MJ0611-RELATED"/>
    <property type="match status" value="1"/>
</dbReference>
<feature type="domain" description="Peptidase M50" evidence="14">
    <location>
        <begin position="10"/>
        <end position="186"/>
    </location>
</feature>
<evidence type="ECO:0000256" key="10">
    <source>
        <dbReference type="ARBA" id="ARBA00022989"/>
    </source>
</evidence>
<comment type="similarity">
    <text evidence="3">Belongs to the peptidase M50B family.</text>
</comment>
<dbReference type="InterPro" id="IPR008915">
    <property type="entry name" value="Peptidase_M50"/>
</dbReference>
<keyword evidence="8" id="KW-0378">Hydrolase</keyword>
<keyword evidence="10 13" id="KW-1133">Transmembrane helix</keyword>
<dbReference type="PANTHER" id="PTHR35864:SF1">
    <property type="entry name" value="ZINC METALLOPROTEASE YWHC-RELATED"/>
    <property type="match status" value="1"/>
</dbReference>
<evidence type="ECO:0000259" key="14">
    <source>
        <dbReference type="Pfam" id="PF02163"/>
    </source>
</evidence>
<name>A0A0F9RSW9_9ZZZZ</name>
<accession>A0A0F9RSW9</accession>
<dbReference type="GO" id="GO:0046872">
    <property type="term" value="F:metal ion binding"/>
    <property type="evidence" value="ECO:0007669"/>
    <property type="project" value="UniProtKB-KW"/>
</dbReference>
<evidence type="ECO:0000256" key="6">
    <source>
        <dbReference type="ARBA" id="ARBA00022692"/>
    </source>
</evidence>
<proteinExistence type="inferred from homology"/>
<comment type="subcellular location">
    <subcellularLocation>
        <location evidence="2">Cell membrane</location>
        <topology evidence="2">Multi-pass membrane protein</topology>
    </subcellularLocation>
</comment>
<evidence type="ECO:0000256" key="12">
    <source>
        <dbReference type="ARBA" id="ARBA00023136"/>
    </source>
</evidence>
<dbReference type="EMBL" id="LAZR01000996">
    <property type="protein sequence ID" value="KKN52967.1"/>
    <property type="molecule type" value="Genomic_DNA"/>
</dbReference>
<evidence type="ECO:0000256" key="2">
    <source>
        <dbReference type="ARBA" id="ARBA00004651"/>
    </source>
</evidence>
<keyword evidence="4" id="KW-1003">Cell membrane</keyword>
<evidence type="ECO:0000256" key="3">
    <source>
        <dbReference type="ARBA" id="ARBA00007931"/>
    </source>
</evidence>
<keyword evidence="9" id="KW-0862">Zinc</keyword>
<comment type="cofactor">
    <cofactor evidence="1">
        <name>Zn(2+)</name>
        <dbReference type="ChEBI" id="CHEBI:29105"/>
    </cofactor>
</comment>
<dbReference type="GO" id="GO:0008237">
    <property type="term" value="F:metallopeptidase activity"/>
    <property type="evidence" value="ECO:0007669"/>
    <property type="project" value="UniProtKB-KW"/>
</dbReference>
<gene>
    <name evidence="15" type="ORF">LCGC14_0607220</name>
</gene>
<dbReference type="GO" id="GO:0006508">
    <property type="term" value="P:proteolysis"/>
    <property type="evidence" value="ECO:0007669"/>
    <property type="project" value="UniProtKB-KW"/>
</dbReference>
<keyword evidence="6 13" id="KW-0812">Transmembrane</keyword>
<sequence>MEIIIRIIAYFILLFAITIHESAHGWAALKFGDPTAYHLGRITLNPIPHIDPLGTVILPLIMMITGIPFIGWAKPVPVNPLNLKNPRRDNLWISAAGPISNLTAAAVFLVGIVILKFLNPNIVYFLRSFIFAQTGFAGGFHPLGGLALILFYGALINTLLAIFNMIPIPPLDGSGVLMGILSDQAAEKYDRIRPYGFLIILGLLFIGFLNLIFRPIYILIATIAMS</sequence>
<evidence type="ECO:0000256" key="4">
    <source>
        <dbReference type="ARBA" id="ARBA00022475"/>
    </source>
</evidence>
<dbReference type="InterPro" id="IPR044537">
    <property type="entry name" value="Rip2-like"/>
</dbReference>
<evidence type="ECO:0000256" key="11">
    <source>
        <dbReference type="ARBA" id="ARBA00023049"/>
    </source>
</evidence>
<feature type="transmembrane region" description="Helical" evidence="13">
    <location>
        <begin position="49"/>
        <end position="70"/>
    </location>
</feature>
<comment type="caution">
    <text evidence="15">The sequence shown here is derived from an EMBL/GenBank/DDBJ whole genome shotgun (WGS) entry which is preliminary data.</text>
</comment>
<evidence type="ECO:0000256" key="9">
    <source>
        <dbReference type="ARBA" id="ARBA00022833"/>
    </source>
</evidence>
<protein>
    <recommendedName>
        <fullName evidence="14">Peptidase M50 domain-containing protein</fullName>
    </recommendedName>
</protein>
<dbReference type="InterPro" id="IPR052348">
    <property type="entry name" value="Metallopeptidase_M50B"/>
</dbReference>
<keyword evidence="12 13" id="KW-0472">Membrane</keyword>
<organism evidence="15">
    <name type="scientific">marine sediment metagenome</name>
    <dbReference type="NCBI Taxonomy" id="412755"/>
    <lineage>
        <taxon>unclassified sequences</taxon>
        <taxon>metagenomes</taxon>
        <taxon>ecological metagenomes</taxon>
    </lineage>
</organism>
<dbReference type="AlphaFoldDB" id="A0A0F9RSW9"/>
<evidence type="ECO:0000313" key="15">
    <source>
        <dbReference type="EMBL" id="KKN52967.1"/>
    </source>
</evidence>